<reference evidence="3" key="1">
    <citation type="submission" date="2018-05" db="EMBL/GenBank/DDBJ databases">
        <title>Algibacter marinivivus sp. nov., isolated from sample around a algae.</title>
        <authorList>
            <person name="Lu D."/>
        </authorList>
    </citation>
    <scope>NUCLEOTIDE SEQUENCE [LARGE SCALE GENOMIC DNA]</scope>
    <source>
        <strain evidence="3">ZY111</strain>
    </source>
</reference>
<feature type="transmembrane region" description="Helical" evidence="1">
    <location>
        <begin position="49"/>
        <end position="67"/>
    </location>
</feature>
<evidence type="ECO:0000313" key="3">
    <source>
        <dbReference type="Proteomes" id="UP000245375"/>
    </source>
</evidence>
<comment type="caution">
    <text evidence="2">The sequence shown here is derived from an EMBL/GenBank/DDBJ whole genome shotgun (WGS) entry which is preliminary data.</text>
</comment>
<gene>
    <name evidence="2" type="ORF">DIS18_08265</name>
</gene>
<evidence type="ECO:0000256" key="1">
    <source>
        <dbReference type="SAM" id="Phobius"/>
    </source>
</evidence>
<proteinExistence type="predicted"/>
<evidence type="ECO:0000313" key="2">
    <source>
        <dbReference type="EMBL" id="PWH84504.1"/>
    </source>
</evidence>
<dbReference type="OrthoDB" id="1027344at2"/>
<accession>A0A2U2X9P2</accession>
<dbReference type="RefSeq" id="WP_109352509.1">
    <property type="nucleotide sequence ID" value="NZ_QFRI01000001.1"/>
</dbReference>
<reference evidence="2 3" key="2">
    <citation type="submission" date="2018-05" db="EMBL/GenBank/DDBJ databases">
        <title>Algibacter marinivivus sp. nov., isolated from sample around a algae.</title>
        <authorList>
            <person name="Zhong X."/>
        </authorList>
    </citation>
    <scope>NUCLEOTIDE SEQUENCE [LARGE SCALE GENOMIC DNA]</scope>
    <source>
        <strain evidence="2 3">ZY111</strain>
    </source>
</reference>
<name>A0A2U2X9P2_9FLAO</name>
<feature type="transmembrane region" description="Helical" evidence="1">
    <location>
        <begin position="12"/>
        <end position="29"/>
    </location>
</feature>
<keyword evidence="1" id="KW-0812">Transmembrane</keyword>
<keyword evidence="1" id="KW-0472">Membrane</keyword>
<evidence type="ECO:0008006" key="4">
    <source>
        <dbReference type="Google" id="ProtNLM"/>
    </source>
</evidence>
<dbReference type="EMBL" id="QFRI01000001">
    <property type="protein sequence ID" value="PWH84504.1"/>
    <property type="molecule type" value="Genomic_DNA"/>
</dbReference>
<dbReference type="AlphaFoldDB" id="A0A2U2X9P2"/>
<protein>
    <recommendedName>
        <fullName evidence="4">DUF4157 domain-containing protein</fullName>
    </recommendedName>
</protein>
<dbReference type="Proteomes" id="UP000245375">
    <property type="component" value="Unassembled WGS sequence"/>
</dbReference>
<keyword evidence="3" id="KW-1185">Reference proteome</keyword>
<organism evidence="2 3">
    <name type="scientific">Algibacter marinivivus</name>
    <dbReference type="NCBI Taxonomy" id="2100723"/>
    <lineage>
        <taxon>Bacteria</taxon>
        <taxon>Pseudomonadati</taxon>
        <taxon>Bacteroidota</taxon>
        <taxon>Flavobacteriia</taxon>
        <taxon>Flavobacteriales</taxon>
        <taxon>Flavobacteriaceae</taxon>
        <taxon>Algibacter</taxon>
    </lineage>
</organism>
<keyword evidence="1" id="KW-1133">Transmembrane helix</keyword>
<sequence>MIFISKYLVPKGYTGITIFPFVFLKTKTLKLNSVLINHESIHLRQQLELLVVPFYLLYSIEFLVRLVQYKNWQKAYRNISFEREAYLNESNLEYLNNRKFWSFLNYLRSHDI</sequence>